<dbReference type="PATRIC" id="fig|466.6.peg.929"/>
<proteinExistence type="predicted"/>
<sequence>MKLDTAIQNMLYNSTNRDLEVLAWLARKERDTTMLDYQANYGWTLEECDEFLENAALAYELLVKEGCAI</sequence>
<name>A0A0W0WBI6_9GAMM</name>
<comment type="caution">
    <text evidence="1">The sequence shown here is derived from an EMBL/GenBank/DDBJ whole genome shotgun (WGS) entry which is preliminary data.</text>
</comment>
<dbReference type="STRING" id="466.Lmac_0870"/>
<gene>
    <name evidence="1" type="ORF">Lmac_0870</name>
</gene>
<reference evidence="1 2" key="1">
    <citation type="submission" date="2015-11" db="EMBL/GenBank/DDBJ databases">
        <title>Genomic analysis of 38 Legionella species identifies large and diverse effector repertoires.</title>
        <authorList>
            <person name="Burstein D."/>
            <person name="Amaro F."/>
            <person name="Zusman T."/>
            <person name="Lifshitz Z."/>
            <person name="Cohen O."/>
            <person name="Gilbert J.A."/>
            <person name="Pupko T."/>
            <person name="Shuman H.A."/>
            <person name="Segal G."/>
        </authorList>
    </citation>
    <scope>NUCLEOTIDE SEQUENCE [LARGE SCALE GENOMIC DNA]</scope>
    <source>
        <strain evidence="1 2">PX-1-G2-E2</strain>
    </source>
</reference>
<evidence type="ECO:0000313" key="1">
    <source>
        <dbReference type="EMBL" id="KTD29695.1"/>
    </source>
</evidence>
<keyword evidence="2" id="KW-1185">Reference proteome</keyword>
<evidence type="ECO:0000313" key="2">
    <source>
        <dbReference type="Proteomes" id="UP000054908"/>
    </source>
</evidence>
<dbReference type="AlphaFoldDB" id="A0A0W0WBI6"/>
<organism evidence="1 2">
    <name type="scientific">Legionella maceachernii</name>
    <dbReference type="NCBI Taxonomy" id="466"/>
    <lineage>
        <taxon>Bacteria</taxon>
        <taxon>Pseudomonadati</taxon>
        <taxon>Pseudomonadota</taxon>
        <taxon>Gammaproteobacteria</taxon>
        <taxon>Legionellales</taxon>
        <taxon>Legionellaceae</taxon>
        <taxon>Legionella</taxon>
    </lineage>
</organism>
<dbReference type="EMBL" id="LNYL01000022">
    <property type="protein sequence ID" value="KTD29695.1"/>
    <property type="molecule type" value="Genomic_DNA"/>
</dbReference>
<protein>
    <submittedName>
        <fullName evidence="1">Uncharacterized protein</fullName>
    </submittedName>
</protein>
<accession>A0A0W0WBI6</accession>
<dbReference type="Proteomes" id="UP000054908">
    <property type="component" value="Unassembled WGS sequence"/>
</dbReference>
<dbReference type="RefSeq" id="WP_058451680.1">
    <property type="nucleotide sequence ID" value="NZ_CAAAIB010000015.1"/>
</dbReference>